<reference evidence="1 2" key="1">
    <citation type="journal article" date="2019" name="PLoS ONE">
        <title>Comparative genome analysis indicates high evolutionary potential of pathogenicity genes in Colletotrichum tanaceti.</title>
        <authorList>
            <person name="Lelwala R.V."/>
            <person name="Korhonen P.K."/>
            <person name="Young N.D."/>
            <person name="Scott J.B."/>
            <person name="Ades P.A."/>
            <person name="Gasser R.B."/>
            <person name="Taylor P.W.J."/>
        </authorList>
    </citation>
    <scope>NUCLEOTIDE SEQUENCE [LARGE SCALE GENOMIC DNA]</scope>
    <source>
        <strain evidence="1">BRIP57314</strain>
    </source>
</reference>
<dbReference type="Proteomes" id="UP000310108">
    <property type="component" value="Unassembled WGS sequence"/>
</dbReference>
<sequence>MSIYTDDDNEAGFSMYTFRALVVALLVALGASRTASARLVDRRALLATRQSSGQDETRTRGNCTQMNNKCNLQGRNAQVCPADYNRCPFEGAPCVLVEPKGDSSRKPEVRCGYLGNT</sequence>
<dbReference type="EMBL" id="PJEX01000143">
    <property type="protein sequence ID" value="TKW54329.1"/>
    <property type="molecule type" value="Genomic_DNA"/>
</dbReference>
<proteinExistence type="predicted"/>
<protein>
    <submittedName>
        <fullName evidence="1">Uncharacterized protein</fullName>
    </submittedName>
</protein>
<accession>A0A4U6XG33</accession>
<name>A0A4U6XG33_9PEZI</name>
<dbReference type="AlphaFoldDB" id="A0A4U6XG33"/>
<evidence type="ECO:0000313" key="1">
    <source>
        <dbReference type="EMBL" id="TKW54329.1"/>
    </source>
</evidence>
<keyword evidence="2" id="KW-1185">Reference proteome</keyword>
<comment type="caution">
    <text evidence="1">The sequence shown here is derived from an EMBL/GenBank/DDBJ whole genome shotgun (WGS) entry which is preliminary data.</text>
</comment>
<gene>
    <name evidence="1" type="ORF">CTA1_308</name>
</gene>
<organism evidence="1 2">
    <name type="scientific">Colletotrichum tanaceti</name>
    <dbReference type="NCBI Taxonomy" id="1306861"/>
    <lineage>
        <taxon>Eukaryota</taxon>
        <taxon>Fungi</taxon>
        <taxon>Dikarya</taxon>
        <taxon>Ascomycota</taxon>
        <taxon>Pezizomycotina</taxon>
        <taxon>Sordariomycetes</taxon>
        <taxon>Hypocreomycetidae</taxon>
        <taxon>Glomerellales</taxon>
        <taxon>Glomerellaceae</taxon>
        <taxon>Colletotrichum</taxon>
        <taxon>Colletotrichum destructivum species complex</taxon>
    </lineage>
</organism>
<evidence type="ECO:0000313" key="2">
    <source>
        <dbReference type="Proteomes" id="UP000310108"/>
    </source>
</evidence>